<name>A0ABT3RG27_9BACT</name>
<evidence type="ECO:0000313" key="1">
    <source>
        <dbReference type="EMBL" id="MCX2740720.1"/>
    </source>
</evidence>
<reference evidence="1 2" key="1">
    <citation type="submission" date="2022-11" db="EMBL/GenBank/DDBJ databases">
        <title>The characterization of three novel Bacteroidetes species and genomic analysis of their roles in tidal elemental geochemical cycles.</title>
        <authorList>
            <person name="Ma K.-J."/>
        </authorList>
    </citation>
    <scope>NUCLEOTIDE SEQUENCE [LARGE SCALE GENOMIC DNA]</scope>
    <source>
        <strain evidence="1 2">M82</strain>
    </source>
</reference>
<protein>
    <submittedName>
        <fullName evidence="1">Uncharacterized protein</fullName>
    </submittedName>
</protein>
<keyword evidence="2" id="KW-1185">Reference proteome</keyword>
<evidence type="ECO:0000313" key="2">
    <source>
        <dbReference type="Proteomes" id="UP001207228"/>
    </source>
</evidence>
<proteinExistence type="predicted"/>
<comment type="caution">
    <text evidence="1">The sequence shown here is derived from an EMBL/GenBank/DDBJ whole genome shotgun (WGS) entry which is preliminary data.</text>
</comment>
<dbReference type="EMBL" id="JAPFQO010000008">
    <property type="protein sequence ID" value="MCX2740720.1"/>
    <property type="molecule type" value="Genomic_DNA"/>
</dbReference>
<organism evidence="1 2">
    <name type="scientific">Pontibacter anaerobius</name>
    <dbReference type="NCBI Taxonomy" id="2993940"/>
    <lineage>
        <taxon>Bacteria</taxon>
        <taxon>Pseudomonadati</taxon>
        <taxon>Bacteroidota</taxon>
        <taxon>Cytophagia</taxon>
        <taxon>Cytophagales</taxon>
        <taxon>Hymenobacteraceae</taxon>
        <taxon>Pontibacter</taxon>
    </lineage>
</organism>
<dbReference type="RefSeq" id="WP_266052786.1">
    <property type="nucleotide sequence ID" value="NZ_JAPFQO010000008.1"/>
</dbReference>
<dbReference type="Proteomes" id="UP001207228">
    <property type="component" value="Unassembled WGS sequence"/>
</dbReference>
<sequence>MAADKELKNTGNHFLTQEQEALLDLYLQRLDTIFEEMKASEKVQVEIETQHLKKILHR</sequence>
<accession>A0ABT3RG27</accession>
<gene>
    <name evidence="1" type="ORF">OO017_12240</name>
</gene>